<dbReference type="InterPro" id="IPR013249">
    <property type="entry name" value="RNA_pol_sigma70_r4_t2"/>
</dbReference>
<sequence length="442" mass="49954">MQIYEVSLWPNRFSNSGCWRRAMGHLHDEERTAMSVLLEQGHSQSAVARLLDVSEGTVRYHRKRIASGARDGRSNQVSKAAAFADVISDWRAQQADGRINLAGLHDWLCCEHGYTGSLKSVQRYWKRTYPAPKVRARRRVETPPGAQAQVDWVEFPGVTLGREDVDLVALIVTLSWSRKRAVVWARSKDMLSWQACQIACLERLGGVPAVLRIDNVKTAIATGGGCWGKINETYRRFAIQLRFHVDACQPRHPQGKGKAERHARDLRETIDPRKEYFEDLPALQAATDARLESRFQKLRCPLTGTTISEAWERERCLLTPLPETVPDPFDVVVCRPVDIDCTVSFEGRRYSVPFRFVGQQVEIRGLAGRVQVLKNAEVIAEHARGTAKRLLCDEAHFEGEDTELVRAPMPLGRMGRHMQDIADSGVQHRSIDLYARLAEVAR</sequence>
<dbReference type="GO" id="GO:0015074">
    <property type="term" value="P:DNA integration"/>
    <property type="evidence" value="ECO:0007669"/>
    <property type="project" value="InterPro"/>
</dbReference>
<evidence type="ECO:0000313" key="3">
    <source>
        <dbReference type="EMBL" id="TQE95025.1"/>
    </source>
</evidence>
<dbReference type="PANTHER" id="PTHR35004">
    <property type="entry name" value="TRANSPOSASE RV3428C-RELATED"/>
    <property type="match status" value="1"/>
</dbReference>
<proteinExistence type="inferred from homology"/>
<organism evidence="3 4">
    <name type="scientific">Spiribacter salinus</name>
    <dbReference type="NCBI Taxonomy" id="1335746"/>
    <lineage>
        <taxon>Bacteria</taxon>
        <taxon>Pseudomonadati</taxon>
        <taxon>Pseudomonadota</taxon>
        <taxon>Gammaproteobacteria</taxon>
        <taxon>Chromatiales</taxon>
        <taxon>Ectothiorhodospiraceae</taxon>
        <taxon>Spiribacter</taxon>
    </lineage>
</organism>
<dbReference type="InterPro" id="IPR001584">
    <property type="entry name" value="Integrase_cat-core"/>
</dbReference>
<evidence type="ECO:0000259" key="2">
    <source>
        <dbReference type="PROSITE" id="PS50994"/>
    </source>
</evidence>
<dbReference type="AlphaFoldDB" id="A0A540VE32"/>
<evidence type="ECO:0000313" key="4">
    <source>
        <dbReference type="Proteomes" id="UP000315400"/>
    </source>
</evidence>
<name>A0A540VE32_9GAMM</name>
<dbReference type="SUPFAM" id="SSF53098">
    <property type="entry name" value="Ribonuclease H-like"/>
    <property type="match status" value="1"/>
</dbReference>
<dbReference type="SUPFAM" id="SSF46689">
    <property type="entry name" value="Homeodomain-like"/>
    <property type="match status" value="1"/>
</dbReference>
<gene>
    <name evidence="3" type="ORF">FKY71_17365</name>
</gene>
<dbReference type="InterPro" id="IPR009057">
    <property type="entry name" value="Homeodomain-like_sf"/>
</dbReference>
<dbReference type="GO" id="GO:0006352">
    <property type="term" value="P:DNA-templated transcription initiation"/>
    <property type="evidence" value="ECO:0007669"/>
    <property type="project" value="InterPro"/>
</dbReference>
<dbReference type="PANTHER" id="PTHR35004:SF6">
    <property type="entry name" value="TRANSPOSASE"/>
    <property type="match status" value="1"/>
</dbReference>
<feature type="domain" description="Integrase catalytic" evidence="2">
    <location>
        <begin position="139"/>
        <end position="315"/>
    </location>
</feature>
<comment type="similarity">
    <text evidence="1">Belongs to the transposase IS21/IS408/IS1162 family.</text>
</comment>
<dbReference type="Gene3D" id="1.10.10.10">
    <property type="entry name" value="Winged helix-like DNA-binding domain superfamily/Winged helix DNA-binding domain"/>
    <property type="match status" value="1"/>
</dbReference>
<dbReference type="InterPro" id="IPR012337">
    <property type="entry name" value="RNaseH-like_sf"/>
</dbReference>
<dbReference type="NCBIfam" id="NF033546">
    <property type="entry name" value="transpos_IS21"/>
    <property type="match status" value="1"/>
</dbReference>
<reference evidence="3 4" key="1">
    <citation type="submission" date="2019-06" db="EMBL/GenBank/DDBJ databases">
        <title>Metagenome assembled Genome of Spiribacter salinus SL48-SHIP from the microbial mat of Salt Lake 48 (Novosibirsk region, Russia).</title>
        <authorList>
            <person name="Shipova A."/>
            <person name="Rozanov A.S."/>
            <person name="Bryanskaya A.V."/>
            <person name="Peltek S.E."/>
        </authorList>
    </citation>
    <scope>NUCLEOTIDE SEQUENCE [LARGE SCALE GENOMIC DNA]</scope>
    <source>
        <strain evidence="3">SL48-SHIP-2</strain>
    </source>
</reference>
<dbReference type="GO" id="GO:0016987">
    <property type="term" value="F:sigma factor activity"/>
    <property type="evidence" value="ECO:0007669"/>
    <property type="project" value="InterPro"/>
</dbReference>
<evidence type="ECO:0000256" key="1">
    <source>
        <dbReference type="ARBA" id="ARBA00009277"/>
    </source>
</evidence>
<dbReference type="Proteomes" id="UP000315400">
    <property type="component" value="Unassembled WGS sequence"/>
</dbReference>
<dbReference type="EMBL" id="VIFK01000396">
    <property type="protein sequence ID" value="TQE95025.1"/>
    <property type="molecule type" value="Genomic_DNA"/>
</dbReference>
<dbReference type="InterPro" id="IPR054353">
    <property type="entry name" value="IstA-like_C"/>
</dbReference>
<dbReference type="Gene3D" id="3.30.420.10">
    <property type="entry name" value="Ribonuclease H-like superfamily/Ribonuclease H"/>
    <property type="match status" value="1"/>
</dbReference>
<comment type="caution">
    <text evidence="3">The sequence shown here is derived from an EMBL/GenBank/DDBJ whole genome shotgun (WGS) entry which is preliminary data.</text>
</comment>
<protein>
    <submittedName>
        <fullName evidence="3">IS21 family transposase</fullName>
    </submittedName>
</protein>
<dbReference type="Pfam" id="PF08281">
    <property type="entry name" value="Sigma70_r4_2"/>
    <property type="match status" value="1"/>
</dbReference>
<accession>A0A540VE32</accession>
<dbReference type="InterPro" id="IPR036388">
    <property type="entry name" value="WH-like_DNA-bd_sf"/>
</dbReference>
<dbReference type="Pfam" id="PF22483">
    <property type="entry name" value="Mu-transpos_C_2"/>
    <property type="match status" value="1"/>
</dbReference>
<dbReference type="GO" id="GO:0003677">
    <property type="term" value="F:DNA binding"/>
    <property type="evidence" value="ECO:0007669"/>
    <property type="project" value="InterPro"/>
</dbReference>
<dbReference type="InterPro" id="IPR036397">
    <property type="entry name" value="RNaseH_sf"/>
</dbReference>
<dbReference type="PROSITE" id="PS50994">
    <property type="entry name" value="INTEGRASE"/>
    <property type="match status" value="1"/>
</dbReference>